<dbReference type="InterPro" id="IPR021261">
    <property type="entry name" value="GPCAT"/>
</dbReference>
<name>A0A150FXL8_GONPE</name>
<keyword evidence="5" id="KW-0808">Transferase</keyword>
<dbReference type="AlphaFoldDB" id="A0A150FXL8"/>
<evidence type="ECO:0000256" key="9">
    <source>
        <dbReference type="ARBA" id="ARBA00023136"/>
    </source>
</evidence>
<dbReference type="GO" id="GO:0016020">
    <property type="term" value="C:membrane"/>
    <property type="evidence" value="ECO:0007669"/>
    <property type="project" value="UniProtKB-SubCell"/>
</dbReference>
<dbReference type="PANTHER" id="PTHR31201:SF1">
    <property type="entry name" value="GLYCEROPHOSPHOCHOLINE ACYLTRANSFERASE 1"/>
    <property type="match status" value="1"/>
</dbReference>
<keyword evidence="4" id="KW-0444">Lipid biosynthesis</keyword>
<feature type="chain" id="PRO_5007561841" description="Glycerophosphocholine acyltransferase 1" evidence="14">
    <location>
        <begin position="26"/>
        <end position="316"/>
    </location>
</feature>
<comment type="caution">
    <text evidence="15">The sequence shown here is derived from an EMBL/GenBank/DDBJ whole genome shotgun (WGS) entry which is preliminary data.</text>
</comment>
<keyword evidence="6 13" id="KW-0812">Transmembrane</keyword>
<gene>
    <name evidence="15" type="ORF">GPECTOR_239g565</name>
</gene>
<evidence type="ECO:0000256" key="12">
    <source>
        <dbReference type="ARBA" id="ARBA00023315"/>
    </source>
</evidence>
<evidence type="ECO:0000313" key="16">
    <source>
        <dbReference type="Proteomes" id="UP000075714"/>
    </source>
</evidence>
<evidence type="ECO:0000256" key="1">
    <source>
        <dbReference type="ARBA" id="ARBA00004141"/>
    </source>
</evidence>
<reference evidence="16" key="1">
    <citation type="journal article" date="2016" name="Nat. Commun.">
        <title>The Gonium pectorale genome demonstrates co-option of cell cycle regulation during the evolution of multicellularity.</title>
        <authorList>
            <person name="Hanschen E.R."/>
            <person name="Marriage T.N."/>
            <person name="Ferris P.J."/>
            <person name="Hamaji T."/>
            <person name="Toyoda A."/>
            <person name="Fujiyama A."/>
            <person name="Neme R."/>
            <person name="Noguchi H."/>
            <person name="Minakuchi Y."/>
            <person name="Suzuki M."/>
            <person name="Kawai-Toyooka H."/>
            <person name="Smith D.R."/>
            <person name="Sparks H."/>
            <person name="Anderson J."/>
            <person name="Bakaric R."/>
            <person name="Luria V."/>
            <person name="Karger A."/>
            <person name="Kirschner M.W."/>
            <person name="Durand P.M."/>
            <person name="Michod R.E."/>
            <person name="Nozaki H."/>
            <person name="Olson B.J."/>
        </authorList>
    </citation>
    <scope>NUCLEOTIDE SEQUENCE [LARGE SCALE GENOMIC DNA]</scope>
    <source>
        <strain evidence="16">NIES-2863</strain>
    </source>
</reference>
<accession>A0A150FXL8</accession>
<comment type="similarity">
    <text evidence="2">Belongs to the GPC1 family.</text>
</comment>
<evidence type="ECO:0000256" key="6">
    <source>
        <dbReference type="ARBA" id="ARBA00022692"/>
    </source>
</evidence>
<dbReference type="GO" id="GO:0016746">
    <property type="term" value="F:acyltransferase activity"/>
    <property type="evidence" value="ECO:0007669"/>
    <property type="project" value="UniProtKB-KW"/>
</dbReference>
<evidence type="ECO:0000256" key="2">
    <source>
        <dbReference type="ARBA" id="ARBA00006675"/>
    </source>
</evidence>
<feature type="signal peptide" evidence="14">
    <location>
        <begin position="1"/>
        <end position="25"/>
    </location>
</feature>
<sequence>MRARFANVACLAFLLLAPEDPRYEAAVYVLCEGPLAAALFAWQCAWLGSSPNHIISVLIHQLPGLVLFCHRFLTPAGCRRPLQLLARMAAALAAGPRAYPWLKTAAAVGASGSCPPLDASASVAAGLGSVRSMSSALGHWQGRLAAAADIARGRVACQGAAASVAGVCVSEAAAMGGGVGGSVACYALPAPPWRCPSPAWLWLVVAPLGFYAAWQLLYFLVVQVAFRRLILSRNYDTSYRCLARRAQRADNGLNRLVRSGGVARRLIMYGLLQLLYSVVTGAFAALTYRWFWAASLWQVCVCVFGECVWRVSVAGG</sequence>
<keyword evidence="12" id="KW-0012">Acyltransferase</keyword>
<dbReference type="PANTHER" id="PTHR31201">
    <property type="entry name" value="OS01G0585100 PROTEIN"/>
    <property type="match status" value="1"/>
</dbReference>
<evidence type="ECO:0000256" key="13">
    <source>
        <dbReference type="SAM" id="Phobius"/>
    </source>
</evidence>
<evidence type="ECO:0000256" key="11">
    <source>
        <dbReference type="ARBA" id="ARBA00023264"/>
    </source>
</evidence>
<evidence type="ECO:0000256" key="5">
    <source>
        <dbReference type="ARBA" id="ARBA00022679"/>
    </source>
</evidence>
<keyword evidence="10" id="KW-0594">Phospholipid biosynthesis</keyword>
<proteinExistence type="inferred from homology"/>
<evidence type="ECO:0000256" key="10">
    <source>
        <dbReference type="ARBA" id="ARBA00023209"/>
    </source>
</evidence>
<keyword evidence="9 13" id="KW-0472">Membrane</keyword>
<feature type="transmembrane region" description="Helical" evidence="13">
    <location>
        <begin position="266"/>
        <end position="284"/>
    </location>
</feature>
<dbReference type="EMBL" id="LSYV01000238">
    <property type="protein sequence ID" value="KXZ41935.1"/>
    <property type="molecule type" value="Genomic_DNA"/>
</dbReference>
<dbReference type="OrthoDB" id="406287at2759"/>
<keyword evidence="8" id="KW-0443">Lipid metabolism</keyword>
<dbReference type="STRING" id="33097.A0A150FXL8"/>
<organism evidence="15 16">
    <name type="scientific">Gonium pectorale</name>
    <name type="common">Green alga</name>
    <dbReference type="NCBI Taxonomy" id="33097"/>
    <lineage>
        <taxon>Eukaryota</taxon>
        <taxon>Viridiplantae</taxon>
        <taxon>Chlorophyta</taxon>
        <taxon>core chlorophytes</taxon>
        <taxon>Chlorophyceae</taxon>
        <taxon>CS clade</taxon>
        <taxon>Chlamydomonadales</taxon>
        <taxon>Volvocaceae</taxon>
        <taxon>Gonium</taxon>
    </lineage>
</organism>
<protein>
    <recommendedName>
        <fullName evidence="3">Glycerophosphocholine acyltransferase 1</fullName>
    </recommendedName>
</protein>
<keyword evidence="11" id="KW-1208">Phospholipid metabolism</keyword>
<feature type="transmembrane region" description="Helical" evidence="13">
    <location>
        <begin position="199"/>
        <end position="226"/>
    </location>
</feature>
<dbReference type="Proteomes" id="UP000075714">
    <property type="component" value="Unassembled WGS sequence"/>
</dbReference>
<evidence type="ECO:0000256" key="3">
    <source>
        <dbReference type="ARBA" id="ARBA00019082"/>
    </source>
</evidence>
<keyword evidence="14" id="KW-0732">Signal</keyword>
<keyword evidence="7 13" id="KW-1133">Transmembrane helix</keyword>
<comment type="subcellular location">
    <subcellularLocation>
        <location evidence="1">Membrane</location>
        <topology evidence="1">Multi-pass membrane protein</topology>
    </subcellularLocation>
</comment>
<dbReference type="GO" id="GO:0006656">
    <property type="term" value="P:phosphatidylcholine biosynthetic process"/>
    <property type="evidence" value="ECO:0007669"/>
    <property type="project" value="TreeGrafter"/>
</dbReference>
<evidence type="ECO:0000256" key="14">
    <source>
        <dbReference type="SAM" id="SignalP"/>
    </source>
</evidence>
<evidence type="ECO:0000313" key="15">
    <source>
        <dbReference type="EMBL" id="KXZ41935.1"/>
    </source>
</evidence>
<evidence type="ECO:0000256" key="4">
    <source>
        <dbReference type="ARBA" id="ARBA00022516"/>
    </source>
</evidence>
<evidence type="ECO:0000256" key="8">
    <source>
        <dbReference type="ARBA" id="ARBA00023098"/>
    </source>
</evidence>
<evidence type="ECO:0000256" key="7">
    <source>
        <dbReference type="ARBA" id="ARBA00022989"/>
    </source>
</evidence>
<keyword evidence="16" id="KW-1185">Reference proteome</keyword>